<dbReference type="InterPro" id="IPR013328">
    <property type="entry name" value="6PGD_dom2"/>
</dbReference>
<evidence type="ECO:0000256" key="5">
    <source>
        <dbReference type="ARBA" id="ARBA00023209"/>
    </source>
</evidence>
<organism evidence="12 13">
    <name type="scientific">Borrelia nietonii YOR</name>
    <dbReference type="NCBI Taxonomy" id="1293576"/>
    <lineage>
        <taxon>Bacteria</taxon>
        <taxon>Pseudomonadati</taxon>
        <taxon>Spirochaetota</taxon>
        <taxon>Spirochaetia</taxon>
        <taxon>Spirochaetales</taxon>
        <taxon>Borreliaceae</taxon>
        <taxon>Borrelia</taxon>
        <taxon>Borrelia nietonii</taxon>
    </lineage>
</organism>
<keyword evidence="7" id="KW-0963">Cytoplasm</keyword>
<evidence type="ECO:0000256" key="1">
    <source>
        <dbReference type="ARBA" id="ARBA00011009"/>
    </source>
</evidence>
<gene>
    <name evidence="7" type="primary">gpsA</name>
    <name evidence="12" type="ORF">BHY_0395</name>
</gene>
<keyword evidence="13" id="KW-1185">Reference proteome</keyword>
<feature type="binding site" evidence="7">
    <location>
        <position position="57"/>
    </location>
    <ligand>
        <name>NADPH</name>
        <dbReference type="ChEBI" id="CHEBI:57783"/>
    </ligand>
</feature>
<keyword evidence="2 7" id="KW-0444">Lipid biosynthesis</keyword>
<feature type="binding site" evidence="7">
    <location>
        <position position="262"/>
    </location>
    <ligand>
        <name>sn-glycerol 3-phosphate</name>
        <dbReference type="ChEBI" id="CHEBI:57597"/>
    </ligand>
</feature>
<feature type="binding site" evidence="7">
    <location>
        <position position="115"/>
    </location>
    <ligand>
        <name>sn-glycerol 3-phosphate</name>
        <dbReference type="ChEBI" id="CHEBI:57597"/>
    </ligand>
</feature>
<evidence type="ECO:0000259" key="11">
    <source>
        <dbReference type="Pfam" id="PF07479"/>
    </source>
</evidence>
<feature type="binding site" evidence="7">
    <location>
        <position position="308"/>
    </location>
    <ligand>
        <name>NADPH</name>
        <dbReference type="ChEBI" id="CHEBI:57783"/>
    </ligand>
</feature>
<dbReference type="SUPFAM" id="SSF48179">
    <property type="entry name" value="6-phosphogluconate dehydrogenase C-terminal domain-like"/>
    <property type="match status" value="1"/>
</dbReference>
<feature type="binding site" evidence="7">
    <location>
        <position position="273"/>
    </location>
    <ligand>
        <name>NADPH</name>
        <dbReference type="ChEBI" id="CHEBI:57783"/>
    </ligand>
</feature>
<feature type="binding site" evidence="7">
    <location>
        <position position="273"/>
    </location>
    <ligand>
        <name>sn-glycerol 3-phosphate</name>
        <dbReference type="ChEBI" id="CHEBI:57597"/>
    </ligand>
</feature>
<dbReference type="InterPro" id="IPR006109">
    <property type="entry name" value="G3P_DH_NAD-dep_C"/>
</dbReference>
<dbReference type="InterPro" id="IPR008927">
    <property type="entry name" value="6-PGluconate_DH-like_C_sf"/>
</dbReference>
<evidence type="ECO:0000256" key="3">
    <source>
        <dbReference type="ARBA" id="ARBA00023002"/>
    </source>
</evidence>
<name>A0ABN4C3L8_9SPIR</name>
<dbReference type="Gene3D" id="1.10.1040.10">
    <property type="entry name" value="N-(1-d-carboxylethyl)-l-norvaline Dehydrogenase, domain 2"/>
    <property type="match status" value="1"/>
</dbReference>
<feature type="binding site" evidence="7">
    <location>
        <position position="274"/>
    </location>
    <ligand>
        <name>sn-glycerol 3-phosphate</name>
        <dbReference type="ChEBI" id="CHEBI:57597"/>
    </ligand>
</feature>
<accession>A0ABN4C3L8</accession>
<evidence type="ECO:0000256" key="7">
    <source>
        <dbReference type="HAMAP-Rule" id="MF_00394"/>
    </source>
</evidence>
<dbReference type="NCBIfam" id="NF000945">
    <property type="entry name" value="PRK00094.2-3"/>
    <property type="match status" value="1"/>
</dbReference>
<dbReference type="InterPro" id="IPR006168">
    <property type="entry name" value="G3P_DH_NAD-dep"/>
</dbReference>
<feature type="binding site" evidence="7">
    <location>
        <position position="149"/>
    </location>
    <ligand>
        <name>sn-glycerol 3-phosphate</name>
        <dbReference type="ChEBI" id="CHEBI:57597"/>
    </ligand>
</feature>
<dbReference type="PANTHER" id="PTHR11728">
    <property type="entry name" value="GLYCEROL-3-PHOSPHATE DEHYDROGENASE"/>
    <property type="match status" value="1"/>
</dbReference>
<keyword evidence="7" id="KW-0521">NADP</keyword>
<evidence type="ECO:0000256" key="8">
    <source>
        <dbReference type="RuleBase" id="RU000437"/>
    </source>
</evidence>
<dbReference type="EC" id="1.1.1.94" evidence="7"/>
<dbReference type="InterPro" id="IPR011128">
    <property type="entry name" value="G3P_DH_NAD-dep_N"/>
</dbReference>
<dbReference type="PANTHER" id="PTHR11728:SF1">
    <property type="entry name" value="GLYCEROL-3-PHOSPHATE DEHYDROGENASE [NAD(+)] 2, CHLOROPLASTIC"/>
    <property type="match status" value="1"/>
</dbReference>
<dbReference type="PRINTS" id="PR00077">
    <property type="entry name" value="GPDHDRGNASE"/>
</dbReference>
<comment type="function">
    <text evidence="7">Catalyzes the reduction of the glycolytic intermediate dihydroxyacetone phosphate (DHAP) to sn-glycerol 3-phosphate (G3P), the key precursor for phospholipid synthesis.</text>
</comment>
<keyword evidence="3 7" id="KW-0560">Oxidoreductase</keyword>
<comment type="subcellular location">
    <subcellularLocation>
        <location evidence="7">Cytoplasm</location>
    </subcellularLocation>
</comment>
<protein>
    <recommendedName>
        <fullName evidence="7">Glycerol-3-phosphate dehydrogenase [NAD(P)+]</fullName>
        <ecNumber evidence="7">1.1.1.94</ecNumber>
    </recommendedName>
    <alternativeName>
        <fullName evidence="7">NAD(P)(+)-dependent glycerol-3-phosphate dehydrogenase</fullName>
    </alternativeName>
    <alternativeName>
        <fullName evidence="7">NAD(P)H-dependent dihydroxyacetone-phosphate reductase</fullName>
    </alternativeName>
</protein>
<dbReference type="Proteomes" id="UP000019269">
    <property type="component" value="Chromosome"/>
</dbReference>
<comment type="catalytic activity">
    <reaction evidence="7 9">
        <text>sn-glycerol 3-phosphate + NADP(+) = dihydroxyacetone phosphate + NADPH + H(+)</text>
        <dbReference type="Rhea" id="RHEA:11096"/>
        <dbReference type="ChEBI" id="CHEBI:15378"/>
        <dbReference type="ChEBI" id="CHEBI:57597"/>
        <dbReference type="ChEBI" id="CHEBI:57642"/>
        <dbReference type="ChEBI" id="CHEBI:57783"/>
        <dbReference type="ChEBI" id="CHEBI:58349"/>
        <dbReference type="EC" id="1.1.1.94"/>
    </reaction>
</comment>
<feature type="binding site" evidence="7">
    <location>
        <position position="147"/>
    </location>
    <ligand>
        <name>sn-glycerol 3-phosphate</name>
        <dbReference type="ChEBI" id="CHEBI:57597"/>
    </ligand>
</feature>
<feature type="domain" description="Glycerol-3-phosphate dehydrogenase NAD-dependent C-terminal" evidence="11">
    <location>
        <begin position="191"/>
        <end position="350"/>
    </location>
</feature>
<feature type="active site" description="Proton acceptor" evidence="7">
    <location>
        <position position="202"/>
    </location>
</feature>
<comment type="catalytic activity">
    <reaction evidence="7">
        <text>sn-glycerol 3-phosphate + NAD(+) = dihydroxyacetone phosphate + NADH + H(+)</text>
        <dbReference type="Rhea" id="RHEA:11092"/>
        <dbReference type="ChEBI" id="CHEBI:15378"/>
        <dbReference type="ChEBI" id="CHEBI:57540"/>
        <dbReference type="ChEBI" id="CHEBI:57597"/>
        <dbReference type="ChEBI" id="CHEBI:57642"/>
        <dbReference type="ChEBI" id="CHEBI:57945"/>
        <dbReference type="EC" id="1.1.1.94"/>
    </reaction>
</comment>
<reference evidence="12" key="1">
    <citation type="submission" date="2013-02" db="EMBL/GenBank/DDBJ databases">
        <title>Comparative genomics of Borrelia species.</title>
        <authorList>
            <person name="Schwan T.G."/>
            <person name="Raffel S.J."/>
            <person name="Porcella S.F."/>
        </authorList>
    </citation>
    <scope>NUCLEOTIDE SEQUENCE [LARGE SCALE GENOMIC DNA]</scope>
    <source>
        <strain evidence="12">YOR</strain>
    </source>
</reference>
<feature type="domain" description="Glycerol-3-phosphate dehydrogenase NAD-dependent N-terminal" evidence="10">
    <location>
        <begin position="10"/>
        <end position="171"/>
    </location>
</feature>
<dbReference type="HAMAP" id="MF_00394">
    <property type="entry name" value="NAD_Glyc3P_dehydrog"/>
    <property type="match status" value="1"/>
</dbReference>
<sequence>MNFYKEKCMKISIVGAGAWGTAIAKVLADKFRDNVFIWSFEEDVRDSINNDHENVKYLKDIKLPDNLIASSDFLDVVSQSDYVFVATPSLYTLSVFNKLKSMYATKKFNLAILTKGFITIDGKPCPIVEVAESVLSEYKDEITYIAGPSHAEEVGLGVITGLVAASKNRANAFEFINLFSDTSISMFYSDDVLGVQIASALKNIFAIAFGILDEIKIKDPNLIGNNTESFLFSVSLNDMRNIAFKLGACNEGTFLFLAGSGDLDVTCRSIFGRNRRFGREIISKNILEGLTDIDDLINNIHKIGYLPEGIVAAKEISVLFKYLGNNSNEHSLVNIVYKILNKELKPEAVVNYIRNFKF</sequence>
<feature type="binding site" evidence="7">
    <location>
        <position position="202"/>
    </location>
    <ligand>
        <name>sn-glycerol 3-phosphate</name>
        <dbReference type="ChEBI" id="CHEBI:57597"/>
    </ligand>
</feature>
<dbReference type="InterPro" id="IPR036291">
    <property type="entry name" value="NAD(P)-bd_dom_sf"/>
</dbReference>
<dbReference type="SUPFAM" id="SSF51735">
    <property type="entry name" value="NAD(P)-binding Rossmann-fold domains"/>
    <property type="match status" value="1"/>
</dbReference>
<comment type="pathway">
    <text evidence="7">Membrane lipid metabolism; glycerophospholipid metabolism.</text>
</comment>
<dbReference type="EMBL" id="CP004146">
    <property type="protein sequence ID" value="AHH03346.1"/>
    <property type="molecule type" value="Genomic_DNA"/>
</dbReference>
<comment type="caution">
    <text evidence="7">Lacks conserved residue(s) required for the propagation of feature annotation.</text>
</comment>
<keyword evidence="4 7" id="KW-0443">Lipid metabolism</keyword>
<feature type="binding site" evidence="7">
    <location>
        <position position="306"/>
    </location>
    <ligand>
        <name>NADPH</name>
        <dbReference type="ChEBI" id="CHEBI:57783"/>
    </ligand>
</feature>
<comment type="similarity">
    <text evidence="1 7 8">Belongs to the NAD-dependent glycerol-3-phosphate dehydrogenase family.</text>
</comment>
<keyword evidence="5 7" id="KW-0594">Phospholipid biosynthesis</keyword>
<evidence type="ECO:0000256" key="9">
    <source>
        <dbReference type="RuleBase" id="RU000439"/>
    </source>
</evidence>
<proteinExistence type="inferred from homology"/>
<dbReference type="GO" id="GO:0047952">
    <property type="term" value="F:glycerol-3-phosphate dehydrogenase [NAD(P)+] activity"/>
    <property type="evidence" value="ECO:0007669"/>
    <property type="project" value="UniProtKB-EC"/>
</dbReference>
<evidence type="ECO:0000256" key="2">
    <source>
        <dbReference type="ARBA" id="ARBA00022516"/>
    </source>
</evidence>
<evidence type="ECO:0000313" key="12">
    <source>
        <dbReference type="EMBL" id="AHH03346.1"/>
    </source>
</evidence>
<dbReference type="Gene3D" id="3.40.50.720">
    <property type="entry name" value="NAD(P)-binding Rossmann-like Domain"/>
    <property type="match status" value="1"/>
</dbReference>
<keyword evidence="6 7" id="KW-1208">Phospholipid metabolism</keyword>
<evidence type="ECO:0000256" key="6">
    <source>
        <dbReference type="ARBA" id="ARBA00023264"/>
    </source>
</evidence>
<evidence type="ECO:0000313" key="13">
    <source>
        <dbReference type="Proteomes" id="UP000019269"/>
    </source>
</evidence>
<feature type="binding site" evidence="7">
    <location>
        <position position="19"/>
    </location>
    <ligand>
        <name>NADPH</name>
        <dbReference type="ChEBI" id="CHEBI:57783"/>
    </ligand>
</feature>
<evidence type="ECO:0000259" key="10">
    <source>
        <dbReference type="Pfam" id="PF01210"/>
    </source>
</evidence>
<feature type="binding site" evidence="7">
    <location>
        <position position="115"/>
    </location>
    <ligand>
        <name>NADPH</name>
        <dbReference type="ChEBI" id="CHEBI:57783"/>
    </ligand>
</feature>
<dbReference type="PIRSF" id="PIRSF000114">
    <property type="entry name" value="Glycerol-3-P_dh"/>
    <property type="match status" value="1"/>
</dbReference>
<dbReference type="Pfam" id="PF01210">
    <property type="entry name" value="NAD_Gly3P_dh_N"/>
    <property type="match status" value="1"/>
</dbReference>
<feature type="binding site" evidence="7">
    <location>
        <position position="151"/>
    </location>
    <ligand>
        <name>NADPH</name>
        <dbReference type="ChEBI" id="CHEBI:57783"/>
    </ligand>
</feature>
<keyword evidence="7" id="KW-0547">Nucleotide-binding</keyword>
<keyword evidence="7 8" id="KW-0520">NAD</keyword>
<dbReference type="Pfam" id="PF07479">
    <property type="entry name" value="NAD_Gly3P_dh_C"/>
    <property type="match status" value="1"/>
</dbReference>
<evidence type="ECO:0000256" key="4">
    <source>
        <dbReference type="ARBA" id="ARBA00023098"/>
    </source>
</evidence>